<sequence>MPLLDNCAVVVVDALRATTTMAKILEAGAKGVLPVADVEKAFSMRAENPELLLGGERQNRPLPGFDAGNSPFDYPETMVQNRLVVLSTTNGTQAVQRVERARWVALGSLVNARACAEAQRRASDQGLVVCAGTEGQLALEDVLAAGAIVSYWPQEFRTDSAHLACALYNRWQDDLIQGIRLASHAKTLIDQGLEQDVDFAASLNIYSRVPIRQSTGWFAYL</sequence>
<organism evidence="8 9">
    <name type="scientific">Sulfobacillus benefaciens</name>
    <dbReference type="NCBI Taxonomy" id="453960"/>
    <lineage>
        <taxon>Bacteria</taxon>
        <taxon>Bacillati</taxon>
        <taxon>Bacillota</taxon>
        <taxon>Clostridia</taxon>
        <taxon>Eubacteriales</taxon>
        <taxon>Clostridiales Family XVII. Incertae Sedis</taxon>
        <taxon>Sulfobacillus</taxon>
    </lineage>
</organism>
<name>A0A2T2XAM7_9FIRM</name>
<evidence type="ECO:0000256" key="7">
    <source>
        <dbReference type="ARBA" id="ARBA00033711"/>
    </source>
</evidence>
<keyword evidence="6" id="KW-0460">Magnesium</keyword>
<comment type="caution">
    <text evidence="8">The sequence shown here is derived from an EMBL/GenBank/DDBJ whole genome shotgun (WGS) entry which is preliminary data.</text>
</comment>
<keyword evidence="5" id="KW-0378">Hydrolase</keyword>
<dbReference type="Pfam" id="PF04029">
    <property type="entry name" value="2-ph_phosp"/>
    <property type="match status" value="1"/>
</dbReference>
<proteinExistence type="inferred from homology"/>
<dbReference type="Proteomes" id="UP000242699">
    <property type="component" value="Unassembled WGS sequence"/>
</dbReference>
<gene>
    <name evidence="8" type="ORF">C7B43_02150</name>
</gene>
<dbReference type="InterPro" id="IPR036702">
    <property type="entry name" value="ComB-like_sf"/>
</dbReference>
<evidence type="ECO:0000256" key="5">
    <source>
        <dbReference type="ARBA" id="ARBA00022801"/>
    </source>
</evidence>
<dbReference type="SUPFAM" id="SSF142823">
    <property type="entry name" value="ComB-like"/>
    <property type="match status" value="1"/>
</dbReference>
<dbReference type="Gene3D" id="3.90.1560.10">
    <property type="entry name" value="ComB-like"/>
    <property type="match status" value="1"/>
</dbReference>
<accession>A0A2T2XAM7</accession>
<protein>
    <recommendedName>
        <fullName evidence="4">Probable 2-phosphosulfolactate phosphatase</fullName>
        <ecNumber evidence="3">3.1.3.71</ecNumber>
    </recommendedName>
</protein>
<dbReference type="EMBL" id="PXYT01000002">
    <property type="protein sequence ID" value="PSR31573.1"/>
    <property type="molecule type" value="Genomic_DNA"/>
</dbReference>
<evidence type="ECO:0000256" key="3">
    <source>
        <dbReference type="ARBA" id="ARBA00012953"/>
    </source>
</evidence>
<comment type="cofactor">
    <cofactor evidence="1">
        <name>Mg(2+)</name>
        <dbReference type="ChEBI" id="CHEBI:18420"/>
    </cofactor>
</comment>
<dbReference type="PANTHER" id="PTHR37311">
    <property type="entry name" value="2-PHOSPHOSULFOLACTATE PHOSPHATASE-RELATED"/>
    <property type="match status" value="1"/>
</dbReference>
<evidence type="ECO:0000256" key="2">
    <source>
        <dbReference type="ARBA" id="ARBA00009997"/>
    </source>
</evidence>
<dbReference type="GO" id="GO:0050545">
    <property type="term" value="F:sulfopyruvate decarboxylase activity"/>
    <property type="evidence" value="ECO:0007669"/>
    <property type="project" value="TreeGrafter"/>
</dbReference>
<comment type="catalytic activity">
    <reaction evidence="7">
        <text>(2R)-O-phospho-3-sulfolactate + H2O = (2R)-3-sulfolactate + phosphate</text>
        <dbReference type="Rhea" id="RHEA:23416"/>
        <dbReference type="ChEBI" id="CHEBI:15377"/>
        <dbReference type="ChEBI" id="CHEBI:15597"/>
        <dbReference type="ChEBI" id="CHEBI:43474"/>
        <dbReference type="ChEBI" id="CHEBI:58738"/>
        <dbReference type="EC" id="3.1.3.71"/>
    </reaction>
</comment>
<dbReference type="AlphaFoldDB" id="A0A2T2XAM7"/>
<evidence type="ECO:0000256" key="1">
    <source>
        <dbReference type="ARBA" id="ARBA00001946"/>
    </source>
</evidence>
<dbReference type="GO" id="GO:0000287">
    <property type="term" value="F:magnesium ion binding"/>
    <property type="evidence" value="ECO:0007669"/>
    <property type="project" value="InterPro"/>
</dbReference>
<reference evidence="8 9" key="1">
    <citation type="journal article" date="2014" name="BMC Genomics">
        <title>Comparison of environmental and isolate Sulfobacillus genomes reveals diverse carbon, sulfur, nitrogen, and hydrogen metabolisms.</title>
        <authorList>
            <person name="Justice N.B."/>
            <person name="Norman A."/>
            <person name="Brown C.T."/>
            <person name="Singh A."/>
            <person name="Thomas B.C."/>
            <person name="Banfield J.F."/>
        </authorList>
    </citation>
    <scope>NUCLEOTIDE SEQUENCE [LARGE SCALE GENOMIC DNA]</scope>
    <source>
        <strain evidence="8">AMDSBA1</strain>
    </source>
</reference>
<evidence type="ECO:0000313" key="9">
    <source>
        <dbReference type="Proteomes" id="UP000242699"/>
    </source>
</evidence>
<dbReference type="InterPro" id="IPR005238">
    <property type="entry name" value="ComB-like"/>
</dbReference>
<comment type="similarity">
    <text evidence="2">Belongs to the ComB family.</text>
</comment>
<dbReference type="EC" id="3.1.3.71" evidence="3"/>
<dbReference type="GO" id="GO:0050532">
    <property type="term" value="F:2-phosphosulfolactate phosphatase activity"/>
    <property type="evidence" value="ECO:0007669"/>
    <property type="project" value="UniProtKB-EC"/>
</dbReference>
<evidence type="ECO:0000256" key="6">
    <source>
        <dbReference type="ARBA" id="ARBA00022842"/>
    </source>
</evidence>
<evidence type="ECO:0000313" key="8">
    <source>
        <dbReference type="EMBL" id="PSR31573.1"/>
    </source>
</evidence>
<evidence type="ECO:0000256" key="4">
    <source>
        <dbReference type="ARBA" id="ARBA00021948"/>
    </source>
</evidence>
<dbReference type="PANTHER" id="PTHR37311:SF1">
    <property type="entry name" value="2-PHOSPHOSULFOLACTATE PHOSPHATASE-RELATED"/>
    <property type="match status" value="1"/>
</dbReference>